<dbReference type="EMBL" id="SNRY01002729">
    <property type="protein sequence ID" value="KAA6323773.1"/>
    <property type="molecule type" value="Genomic_DNA"/>
</dbReference>
<protein>
    <submittedName>
        <fullName evidence="1">Uncharacterized protein</fullName>
    </submittedName>
</protein>
<evidence type="ECO:0000313" key="1">
    <source>
        <dbReference type="EMBL" id="KAA6323773.1"/>
    </source>
</evidence>
<reference evidence="1" key="1">
    <citation type="submission" date="2019-03" db="EMBL/GenBank/DDBJ databases">
        <title>Single cell metagenomics reveals metabolic interactions within the superorganism composed of flagellate Streblomastix strix and complex community of Bacteroidetes bacteria on its surface.</title>
        <authorList>
            <person name="Treitli S.C."/>
            <person name="Kolisko M."/>
            <person name="Husnik F."/>
            <person name="Keeling P."/>
            <person name="Hampl V."/>
        </authorList>
    </citation>
    <scope>NUCLEOTIDE SEQUENCE</scope>
    <source>
        <strain evidence="1">STM</strain>
    </source>
</reference>
<gene>
    <name evidence="1" type="ORF">EZS27_026825</name>
</gene>
<name>A0A5J4QT48_9ZZZZ</name>
<feature type="non-terminal residue" evidence="1">
    <location>
        <position position="1"/>
    </location>
</feature>
<sequence length="67" mass="7851">FPKDEKIIFGPIEEKDSIEKIVIEEMEKAYNMQVPLKVDYGWGKKLVRSTLIPCITTLIFPKFPTFF</sequence>
<dbReference type="AlphaFoldDB" id="A0A5J4QT48"/>
<comment type="caution">
    <text evidence="1">The sequence shown here is derived from an EMBL/GenBank/DDBJ whole genome shotgun (WGS) entry which is preliminary data.</text>
</comment>
<dbReference type="Gene3D" id="3.30.70.370">
    <property type="match status" value="1"/>
</dbReference>
<accession>A0A5J4QT48</accession>
<proteinExistence type="predicted"/>
<organism evidence="1">
    <name type="scientific">termite gut metagenome</name>
    <dbReference type="NCBI Taxonomy" id="433724"/>
    <lineage>
        <taxon>unclassified sequences</taxon>
        <taxon>metagenomes</taxon>
        <taxon>organismal metagenomes</taxon>
    </lineage>
</organism>